<dbReference type="CDD" id="cd09159">
    <property type="entry name" value="PLDc_ybhO_like_2"/>
    <property type="match status" value="1"/>
</dbReference>
<dbReference type="GO" id="GO:0030572">
    <property type="term" value="F:phosphatidyltransferase activity"/>
    <property type="evidence" value="ECO:0007669"/>
    <property type="project" value="UniProtKB-ARBA"/>
</dbReference>
<keyword evidence="5" id="KW-1185">Reference proteome</keyword>
<dbReference type="GO" id="GO:0032049">
    <property type="term" value="P:cardiolipin biosynthetic process"/>
    <property type="evidence" value="ECO:0007669"/>
    <property type="project" value="UniProtKB-ARBA"/>
</dbReference>
<evidence type="ECO:0000256" key="2">
    <source>
        <dbReference type="SAM" id="Phobius"/>
    </source>
</evidence>
<dbReference type="InterPro" id="IPR001736">
    <property type="entry name" value="PLipase_D/transphosphatidylase"/>
</dbReference>
<protein>
    <submittedName>
        <fullName evidence="4">Phosphatidylserine/phosphatidylglycerophosphate/ cardiolipin synthase family protein</fullName>
    </submittedName>
</protein>
<keyword evidence="2" id="KW-0472">Membrane</keyword>
<comment type="caution">
    <text evidence="4">The sequence shown here is derived from an EMBL/GenBank/DDBJ whole genome shotgun (WGS) entry which is preliminary data.</text>
</comment>
<keyword evidence="2" id="KW-1133">Transmembrane helix</keyword>
<organism evidence="4 5">
    <name type="scientific">Leptolyngbya iicbica LK</name>
    <dbReference type="NCBI Taxonomy" id="2294035"/>
    <lineage>
        <taxon>Bacteria</taxon>
        <taxon>Bacillati</taxon>
        <taxon>Cyanobacteriota</taxon>
        <taxon>Cyanophyceae</taxon>
        <taxon>Leptolyngbyales</taxon>
        <taxon>Leptolyngbyaceae</taxon>
        <taxon>Leptolyngbya group</taxon>
        <taxon>Leptolyngbya</taxon>
        <taxon>Leptolyngbya iicbica</taxon>
    </lineage>
</organism>
<feature type="domain" description="PLD phosphodiesterase" evidence="3">
    <location>
        <begin position="177"/>
        <end position="204"/>
    </location>
</feature>
<evidence type="ECO:0000256" key="1">
    <source>
        <dbReference type="SAM" id="MobiDB-lite"/>
    </source>
</evidence>
<accession>A0A4Q7E855</accession>
<dbReference type="OrthoDB" id="9762009at2"/>
<dbReference type="EMBL" id="QVFV01000002">
    <property type="protein sequence ID" value="RZM78681.1"/>
    <property type="molecule type" value="Genomic_DNA"/>
</dbReference>
<feature type="region of interest" description="Disordered" evidence="1">
    <location>
        <begin position="249"/>
        <end position="275"/>
    </location>
</feature>
<dbReference type="Pfam" id="PF13091">
    <property type="entry name" value="PLDc_2"/>
    <property type="match status" value="2"/>
</dbReference>
<dbReference type="Gene3D" id="3.30.870.10">
    <property type="entry name" value="Endonuclease Chain A"/>
    <property type="match status" value="2"/>
</dbReference>
<dbReference type="SUPFAM" id="SSF56024">
    <property type="entry name" value="Phospholipase D/nuclease"/>
    <property type="match status" value="2"/>
</dbReference>
<sequence>MVKTGFETVHLILLNMIVVPAWGIFLFVLFTIVFIIFSWLYLAGTFQRQRPYHLTGIGASESHFLTTIASMSDSLITAGYPLAFWSDIDTIQAARLELIDQAQTLIQFETFKMSPGKRAKDFADALCRQAIAGVTVQVLADSYGAKELPASYWQRLQNAGVQVLFFNPFSGRSPLDYLRRNHRKLLIVDQTIAMVGGAGISDLWDGKDGKSEQPWYDFEIKWQGDAVGMLTGFFWQHWLTAGGHVDLNQHHPGRSQAATPSPVLITPGEEPSTGDSPIRSLFQLCITSAQRRLWLASPYLLPDQITCEMLDQACRQGVDVRILTMGPKSDKAYVYYTSRQRYGPLLRSQIQIHEYQPSMMHGKIVLIDDDWVSFGSANLDPRSFFHNDELNLCTNNAQLISQVAAFFESGFEQSEVVQLGPWQRRPWQEKLIGRLGNFFYWQL</sequence>
<dbReference type="SMART" id="SM00155">
    <property type="entry name" value="PLDc"/>
    <property type="match status" value="2"/>
</dbReference>
<dbReference type="AlphaFoldDB" id="A0A4Q7E855"/>
<dbReference type="PANTHER" id="PTHR21248">
    <property type="entry name" value="CARDIOLIPIN SYNTHASE"/>
    <property type="match status" value="1"/>
</dbReference>
<dbReference type="InterPro" id="IPR025202">
    <property type="entry name" value="PLD-like_dom"/>
</dbReference>
<dbReference type="Proteomes" id="UP000292459">
    <property type="component" value="Unassembled WGS sequence"/>
</dbReference>
<evidence type="ECO:0000259" key="3">
    <source>
        <dbReference type="PROSITE" id="PS50035"/>
    </source>
</evidence>
<feature type="domain" description="PLD phosphodiesterase" evidence="3">
    <location>
        <begin position="356"/>
        <end position="383"/>
    </location>
</feature>
<name>A0A4Q7E855_9CYAN</name>
<feature type="transmembrane region" description="Helical" evidence="2">
    <location>
        <begin position="12"/>
        <end position="42"/>
    </location>
</feature>
<dbReference type="PANTHER" id="PTHR21248:SF12">
    <property type="entry name" value="CARDIOLIPIN SYNTHASE C"/>
    <property type="match status" value="1"/>
</dbReference>
<proteinExistence type="predicted"/>
<reference evidence="4 5" key="1">
    <citation type="submission" date="2018-11" db="EMBL/GenBank/DDBJ databases">
        <title>Whole genome sequencing of an environmental sample.</title>
        <authorList>
            <person name="Sarangi A.N."/>
            <person name="Singh D."/>
            <person name="Tripathy S."/>
        </authorList>
    </citation>
    <scope>NUCLEOTIDE SEQUENCE [LARGE SCALE GENOMIC DNA]</scope>
    <source>
        <strain evidence="4 5">Lakshadweep</strain>
    </source>
</reference>
<evidence type="ECO:0000313" key="5">
    <source>
        <dbReference type="Proteomes" id="UP000292459"/>
    </source>
</evidence>
<keyword evidence="2" id="KW-0812">Transmembrane</keyword>
<evidence type="ECO:0000313" key="4">
    <source>
        <dbReference type="EMBL" id="RZM78681.1"/>
    </source>
</evidence>
<gene>
    <name evidence="4" type="ORF">DYY88_07710</name>
</gene>
<dbReference type="CDD" id="cd09110">
    <property type="entry name" value="PLDc_CLS_1"/>
    <property type="match status" value="1"/>
</dbReference>
<dbReference type="PROSITE" id="PS50035">
    <property type="entry name" value="PLD"/>
    <property type="match status" value="2"/>
</dbReference>